<protein>
    <recommendedName>
        <fullName evidence="10">CRISPR-associated endonuclease Cas1</fullName>
        <ecNumber evidence="10">3.1.-.-</ecNumber>
    </recommendedName>
</protein>
<dbReference type="GO" id="GO:0004520">
    <property type="term" value="F:DNA endonuclease activity"/>
    <property type="evidence" value="ECO:0007669"/>
    <property type="project" value="InterPro"/>
</dbReference>
<reference evidence="11" key="1">
    <citation type="submission" date="2024-04" db="EMBL/GenBank/DDBJ databases">
        <title>Limosilactobacillus allomucosae sp. nov., a novel species isolated from wild boar faecal samples as a potential probiotics for domestic pigs.</title>
        <authorList>
            <person name="Chen B."/>
        </authorList>
    </citation>
    <scope>NUCLEOTIDE SEQUENCE</scope>
    <source>
        <strain evidence="11">WILCCON 0051</strain>
    </source>
</reference>
<dbReference type="GO" id="GO:0051607">
    <property type="term" value="P:defense response to virus"/>
    <property type="evidence" value="ECO:0007669"/>
    <property type="project" value="UniProtKB-UniRule"/>
</dbReference>
<dbReference type="HAMAP" id="MF_01470">
    <property type="entry name" value="Cas1"/>
    <property type="match status" value="1"/>
</dbReference>
<proteinExistence type="inferred from homology"/>
<dbReference type="AlphaFoldDB" id="A0AAU7C4T6"/>
<dbReference type="NCBIfam" id="TIGR00287">
    <property type="entry name" value="cas1"/>
    <property type="match status" value="1"/>
</dbReference>
<keyword evidence="8 10" id="KW-0464">Manganese</keyword>
<gene>
    <name evidence="10 11" type="primary">cas1</name>
    <name evidence="11" type="ORF">ABC765_03955</name>
</gene>
<dbReference type="GO" id="GO:0003677">
    <property type="term" value="F:DNA binding"/>
    <property type="evidence" value="ECO:0007669"/>
    <property type="project" value="UniProtKB-KW"/>
</dbReference>
<evidence type="ECO:0000256" key="9">
    <source>
        <dbReference type="ARBA" id="ARBA00038592"/>
    </source>
</evidence>
<keyword evidence="3 10" id="KW-0255">Endonuclease</keyword>
<dbReference type="KEGG" id="lalo:ABC765_03955"/>
<dbReference type="PANTHER" id="PTHR34353:SF2">
    <property type="entry name" value="CRISPR-ASSOCIATED ENDONUCLEASE CAS1 1"/>
    <property type="match status" value="1"/>
</dbReference>
<evidence type="ECO:0000256" key="5">
    <source>
        <dbReference type="ARBA" id="ARBA00022842"/>
    </source>
</evidence>
<keyword evidence="5 10" id="KW-0460">Magnesium</keyword>
<dbReference type="PANTHER" id="PTHR34353">
    <property type="entry name" value="CRISPR-ASSOCIATED ENDONUCLEASE CAS1 1"/>
    <property type="match status" value="1"/>
</dbReference>
<keyword evidence="6 10" id="KW-0051">Antiviral defense</keyword>
<evidence type="ECO:0000256" key="3">
    <source>
        <dbReference type="ARBA" id="ARBA00022759"/>
    </source>
</evidence>
<keyword evidence="7 10" id="KW-0238">DNA-binding</keyword>
<evidence type="ECO:0000313" key="11">
    <source>
        <dbReference type="EMBL" id="XBG96252.1"/>
    </source>
</evidence>
<evidence type="ECO:0000256" key="10">
    <source>
        <dbReference type="HAMAP-Rule" id="MF_01470"/>
    </source>
</evidence>
<evidence type="ECO:0000256" key="4">
    <source>
        <dbReference type="ARBA" id="ARBA00022801"/>
    </source>
</evidence>
<evidence type="ECO:0000256" key="1">
    <source>
        <dbReference type="ARBA" id="ARBA00022722"/>
    </source>
</evidence>
<sequence length="302" mass="34425">MKNIVYVENKYFVAVTHNGFKLTNLETKEKHYLSFEDVEILIFDNSQCYLSAKVIEKCADNKIGLLFCDRGHSPLSVLESVYGQQNRFERLKCQLSASSKVKGRLWRKIVISKIINQAVCLEKIGAEKESTEVLKSMTKTVTDHDVHNNEACAARLYFKKLFGDDFKRGRTTDLENASLNYGYAILRALIRRNLVLKGFEPSIGIHHASTENPFNLSDDIIEPYRPFVDYYVFKNILPTKHEALESDDRKNIIKVLLNKCVIDNHVMYLQDAIELTIDSFVSSIEAGSSGRIKLPTFIEGGD</sequence>
<organism evidence="11">
    <name type="scientific">Limosilactobacillus allomucosae</name>
    <dbReference type="NCBI Taxonomy" id="3142938"/>
    <lineage>
        <taxon>Bacteria</taxon>
        <taxon>Bacillati</taxon>
        <taxon>Bacillota</taxon>
        <taxon>Bacilli</taxon>
        <taxon>Lactobacillales</taxon>
        <taxon>Lactobacillaceae</taxon>
        <taxon>Limosilactobacillus</taxon>
    </lineage>
</organism>
<dbReference type="NCBIfam" id="TIGR03639">
    <property type="entry name" value="cas1_NMENI"/>
    <property type="match status" value="1"/>
</dbReference>
<keyword evidence="1 10" id="KW-0540">Nuclease</keyword>
<comment type="similarity">
    <text evidence="10">Belongs to the CRISPR-associated endonuclease Cas1 family.</text>
</comment>
<dbReference type="InterPro" id="IPR002729">
    <property type="entry name" value="CRISPR-assoc_Cas1"/>
</dbReference>
<evidence type="ECO:0000256" key="2">
    <source>
        <dbReference type="ARBA" id="ARBA00022723"/>
    </source>
</evidence>
<dbReference type="InterPro" id="IPR042206">
    <property type="entry name" value="CRISPR-assoc_Cas1_C"/>
</dbReference>
<comment type="subunit">
    <text evidence="9 10">Homodimer, forms a heterotetramer with a Cas2 homodimer.</text>
</comment>
<evidence type="ECO:0000256" key="6">
    <source>
        <dbReference type="ARBA" id="ARBA00023118"/>
    </source>
</evidence>
<comment type="function">
    <text evidence="10">CRISPR (clustered regularly interspaced short palindromic repeat), is an adaptive immune system that provides protection against mobile genetic elements (viruses, transposable elements and conjugative plasmids). CRISPR clusters contain spacers, sequences complementary to antecedent mobile elements, and target invading nucleic acids. CRISPR clusters are transcribed and processed into CRISPR RNA (crRNA). Acts as a dsDNA endonuclease. Involved in the integration of spacer DNA into the CRISPR cassette.</text>
</comment>
<dbReference type="InterPro" id="IPR050646">
    <property type="entry name" value="Cas1"/>
</dbReference>
<dbReference type="GO" id="GO:0016787">
    <property type="term" value="F:hydrolase activity"/>
    <property type="evidence" value="ECO:0007669"/>
    <property type="project" value="UniProtKB-KW"/>
</dbReference>
<feature type="binding site" evidence="10">
    <location>
        <position position="222"/>
    </location>
    <ligand>
        <name>Mn(2+)</name>
        <dbReference type="ChEBI" id="CHEBI:29035"/>
    </ligand>
</feature>
<dbReference type="RefSeq" id="WP_347980770.1">
    <property type="nucleotide sequence ID" value="NZ_CP154878.1"/>
</dbReference>
<keyword evidence="4 10" id="KW-0378">Hydrolase</keyword>
<keyword evidence="2 10" id="KW-0479">Metal-binding</keyword>
<comment type="cofactor">
    <cofactor evidence="10">
        <name>Mg(2+)</name>
        <dbReference type="ChEBI" id="CHEBI:18420"/>
    </cofactor>
    <cofactor evidence="10">
        <name>Mn(2+)</name>
        <dbReference type="ChEBI" id="CHEBI:29035"/>
    </cofactor>
</comment>
<evidence type="ECO:0000256" key="7">
    <source>
        <dbReference type="ARBA" id="ARBA00023125"/>
    </source>
</evidence>
<dbReference type="GO" id="GO:0043571">
    <property type="term" value="P:maintenance of CRISPR repeat elements"/>
    <property type="evidence" value="ECO:0007669"/>
    <property type="project" value="UniProtKB-UniRule"/>
</dbReference>
<dbReference type="EMBL" id="CP154878">
    <property type="protein sequence ID" value="XBG96252.1"/>
    <property type="molecule type" value="Genomic_DNA"/>
</dbReference>
<dbReference type="GO" id="GO:0046872">
    <property type="term" value="F:metal ion binding"/>
    <property type="evidence" value="ECO:0007669"/>
    <property type="project" value="UniProtKB-UniRule"/>
</dbReference>
<accession>A0AAU7C4T6</accession>
<dbReference type="Pfam" id="PF01867">
    <property type="entry name" value="Cas_Cas1"/>
    <property type="match status" value="1"/>
</dbReference>
<dbReference type="Gene3D" id="1.20.120.920">
    <property type="entry name" value="CRISPR-associated endonuclease Cas1, C-terminal domain"/>
    <property type="match status" value="1"/>
</dbReference>
<dbReference type="EC" id="3.1.-.-" evidence="10"/>
<dbReference type="InterPro" id="IPR019855">
    <property type="entry name" value="CRISPR-assoc_Cas1_NMENI"/>
</dbReference>
<evidence type="ECO:0000256" key="8">
    <source>
        <dbReference type="ARBA" id="ARBA00023211"/>
    </source>
</evidence>
<name>A0AAU7C4T6_9LACO</name>
<feature type="binding site" evidence="10">
    <location>
        <position position="150"/>
    </location>
    <ligand>
        <name>Mn(2+)</name>
        <dbReference type="ChEBI" id="CHEBI:29035"/>
    </ligand>
</feature>
<feature type="binding site" evidence="10">
    <location>
        <position position="207"/>
    </location>
    <ligand>
        <name>Mn(2+)</name>
        <dbReference type="ChEBI" id="CHEBI:29035"/>
    </ligand>
</feature>